<feature type="region of interest" description="Disordered" evidence="1">
    <location>
        <begin position="23"/>
        <end position="45"/>
    </location>
</feature>
<feature type="compositionally biased region" description="Polar residues" evidence="1">
    <location>
        <begin position="697"/>
        <end position="711"/>
    </location>
</feature>
<evidence type="ECO:0000313" key="5">
    <source>
        <dbReference type="Proteomes" id="UP001153069"/>
    </source>
</evidence>
<dbReference type="AlphaFoldDB" id="A0A9N8EBF7"/>
<feature type="region of interest" description="Disordered" evidence="1">
    <location>
        <begin position="647"/>
        <end position="711"/>
    </location>
</feature>
<protein>
    <submittedName>
        <fullName evidence="4">Uncharacterized protein</fullName>
    </submittedName>
</protein>
<feature type="region of interest" description="Disordered" evidence="1">
    <location>
        <begin position="85"/>
        <end position="151"/>
    </location>
</feature>
<feature type="region of interest" description="Disordered" evidence="1">
    <location>
        <begin position="201"/>
        <end position="222"/>
    </location>
</feature>
<sequence length="711" mass="72899">MRVPVYVTVLLWIVLLHRTVEGGKMSKKRSRQQRQGRSFVSDTNSPSFAPIYHAATLAPVMHTATKDPSDMQTNNKAEDNYEFSTAPASLPTSNAQTAGPTTFDGANLEGPTSTPIVAVSPTATPTGTSTSASTTAPTTTSTTTAPTTASTTAATAAATTLTTTISPTISTTEVSTSSPTAGQNLVLPVFTASPTLNAQTDAPHCTPGTPISNAETKAPVSAAPSTATPLVFPTMMLVPTSTPSMAETIAETTVQTTNVPTTAGNTTPPPTFVSPMIPVPGAPSTSEVTTAPTSVPLTDAPTAVDALGTPPPTFVSPMIPVPGAPSTSEVTTAPTSVPSGPSLTDAPTAVDALGTPPPTLVATIAPSSGTIGGSTGISPSPLSVLPAQTSQPVDDNSTVPGAPADNITWPIGNGTTAVDKSPQSCSSNDGAFFLLGDIEIAGNETSNETIRVSSVVDMLYFLYELESRVDAQTVLPSLEVAFVDSLLADLFPFACQPTSVNRFLETPNNGIIGISSKPTDEITDAECQVEPSTKNSCVVVEGQISIYSTDGLSDEELDAIREALYDTMSAGTFADSSLGIVSVLAATGEIVDETITDETDGINESEENEIVQPSGGDRNAMLGIGFGLSAAAVVLIGIGASVYKRKQSAGQDTSTLHDATMNGLSRFDNDQSTADDTKSARDVEIMPLSPAARTSAKRYSTGSQSSALLQR</sequence>
<feature type="signal peptide" evidence="3">
    <location>
        <begin position="1"/>
        <end position="22"/>
    </location>
</feature>
<dbReference type="OrthoDB" id="10617087at2759"/>
<comment type="caution">
    <text evidence="4">The sequence shown here is derived from an EMBL/GenBank/DDBJ whole genome shotgun (WGS) entry which is preliminary data.</text>
</comment>
<keyword evidence="5" id="KW-1185">Reference proteome</keyword>
<feature type="transmembrane region" description="Helical" evidence="2">
    <location>
        <begin position="620"/>
        <end position="643"/>
    </location>
</feature>
<evidence type="ECO:0000313" key="4">
    <source>
        <dbReference type="EMBL" id="CAB9517224.1"/>
    </source>
</evidence>
<feature type="chain" id="PRO_5040513990" evidence="3">
    <location>
        <begin position="23"/>
        <end position="711"/>
    </location>
</feature>
<evidence type="ECO:0000256" key="2">
    <source>
        <dbReference type="SAM" id="Phobius"/>
    </source>
</evidence>
<dbReference type="EMBL" id="CAICTM010000840">
    <property type="protein sequence ID" value="CAB9517224.1"/>
    <property type="molecule type" value="Genomic_DNA"/>
</dbReference>
<feature type="compositionally biased region" description="Polar residues" evidence="1">
    <location>
        <begin position="85"/>
        <end position="100"/>
    </location>
</feature>
<keyword evidence="2" id="KW-0812">Transmembrane</keyword>
<name>A0A9N8EBF7_9STRA</name>
<accession>A0A9N8EBF7</accession>
<feature type="compositionally biased region" description="Low complexity" evidence="1">
    <location>
        <begin position="120"/>
        <end position="151"/>
    </location>
</feature>
<evidence type="ECO:0000256" key="3">
    <source>
        <dbReference type="SAM" id="SignalP"/>
    </source>
</evidence>
<feature type="compositionally biased region" description="Basic residues" evidence="1">
    <location>
        <begin position="25"/>
        <end position="34"/>
    </location>
</feature>
<feature type="compositionally biased region" description="Basic and acidic residues" evidence="1">
    <location>
        <begin position="675"/>
        <end position="684"/>
    </location>
</feature>
<reference evidence="4" key="1">
    <citation type="submission" date="2020-06" db="EMBL/GenBank/DDBJ databases">
        <authorList>
            <consortium name="Plant Systems Biology data submission"/>
        </authorList>
    </citation>
    <scope>NUCLEOTIDE SEQUENCE</scope>
    <source>
        <strain evidence="4">D6</strain>
    </source>
</reference>
<evidence type="ECO:0000256" key="1">
    <source>
        <dbReference type="SAM" id="MobiDB-lite"/>
    </source>
</evidence>
<feature type="compositionally biased region" description="Polar residues" evidence="1">
    <location>
        <begin position="648"/>
        <end position="657"/>
    </location>
</feature>
<keyword evidence="3" id="KW-0732">Signal</keyword>
<organism evidence="4 5">
    <name type="scientific">Seminavis robusta</name>
    <dbReference type="NCBI Taxonomy" id="568900"/>
    <lineage>
        <taxon>Eukaryota</taxon>
        <taxon>Sar</taxon>
        <taxon>Stramenopiles</taxon>
        <taxon>Ochrophyta</taxon>
        <taxon>Bacillariophyta</taxon>
        <taxon>Bacillariophyceae</taxon>
        <taxon>Bacillariophycidae</taxon>
        <taxon>Naviculales</taxon>
        <taxon>Naviculaceae</taxon>
        <taxon>Seminavis</taxon>
    </lineage>
</organism>
<dbReference type="Proteomes" id="UP001153069">
    <property type="component" value="Unassembled WGS sequence"/>
</dbReference>
<proteinExistence type="predicted"/>
<keyword evidence="2" id="KW-1133">Transmembrane helix</keyword>
<keyword evidence="2" id="KW-0472">Membrane</keyword>
<gene>
    <name evidence="4" type="ORF">SEMRO_841_G209510.1</name>
</gene>